<proteinExistence type="inferred from homology"/>
<evidence type="ECO:0000256" key="14">
    <source>
        <dbReference type="PROSITE-ProRule" id="PRU00175"/>
    </source>
</evidence>
<protein>
    <recommendedName>
        <fullName evidence="6 15">E3 ubiquitin-protein ligase listerin</fullName>
        <ecNumber evidence="5 15">2.3.2.27</ecNumber>
    </recommendedName>
    <alternativeName>
        <fullName evidence="15">RING-type E3 ubiquitin transferase listerin</fullName>
    </alternativeName>
</protein>
<dbReference type="EMBL" id="AFYH01198476">
    <property type="status" value="NOT_ANNOTATED_CDS"/>
    <property type="molecule type" value="Genomic_DNA"/>
</dbReference>
<dbReference type="CDD" id="cd16491">
    <property type="entry name" value="RING-CH-C4HC3_LTN1"/>
    <property type="match status" value="1"/>
</dbReference>
<name>H3AL29_LATCH</name>
<dbReference type="GO" id="GO:0061630">
    <property type="term" value="F:ubiquitin protein ligase activity"/>
    <property type="evidence" value="ECO:0007669"/>
    <property type="project" value="UniProtKB-UniRule"/>
</dbReference>
<dbReference type="EMBL" id="AFYH01198478">
    <property type="status" value="NOT_ANNOTATED_CDS"/>
    <property type="molecule type" value="Genomic_DNA"/>
</dbReference>
<reference evidence="17" key="3">
    <citation type="submission" date="2025-09" db="UniProtKB">
        <authorList>
            <consortium name="Ensembl"/>
        </authorList>
    </citation>
    <scope>IDENTIFICATION</scope>
</reference>
<dbReference type="GO" id="GO:1990112">
    <property type="term" value="C:RQC complex"/>
    <property type="evidence" value="ECO:0007669"/>
    <property type="project" value="UniProtKB-UniRule"/>
</dbReference>
<dbReference type="EC" id="2.3.2.27" evidence="5 15"/>
<comment type="catalytic activity">
    <reaction evidence="1 15">
        <text>S-ubiquitinyl-[E2 ubiquitin-conjugating enzyme]-L-cysteine + [acceptor protein]-L-lysine = [E2 ubiquitin-conjugating enzyme]-L-cysteine + N(6)-ubiquitinyl-[acceptor protein]-L-lysine.</text>
        <dbReference type="EC" id="2.3.2.27"/>
    </reaction>
</comment>
<keyword evidence="11 14" id="KW-0863">Zinc-finger</keyword>
<dbReference type="InterPro" id="IPR013083">
    <property type="entry name" value="Znf_RING/FYVE/PHD"/>
</dbReference>
<dbReference type="EMBL" id="AFYH01198482">
    <property type="status" value="NOT_ANNOTATED_CDS"/>
    <property type="molecule type" value="Genomic_DNA"/>
</dbReference>
<keyword evidence="12 15" id="KW-0833">Ubl conjugation pathway</keyword>
<dbReference type="SUPFAM" id="SSF48371">
    <property type="entry name" value="ARM repeat"/>
    <property type="match status" value="1"/>
</dbReference>
<dbReference type="GO" id="GO:0005829">
    <property type="term" value="C:cytosol"/>
    <property type="evidence" value="ECO:0007669"/>
    <property type="project" value="UniProtKB-SubCell"/>
</dbReference>
<dbReference type="GO" id="GO:0016567">
    <property type="term" value="P:protein ubiquitination"/>
    <property type="evidence" value="ECO:0007669"/>
    <property type="project" value="UniProtKB-UniPathway"/>
</dbReference>
<evidence type="ECO:0000256" key="2">
    <source>
        <dbReference type="ARBA" id="ARBA00004514"/>
    </source>
</evidence>
<dbReference type="GO" id="GO:0043023">
    <property type="term" value="F:ribosomal large subunit binding"/>
    <property type="evidence" value="ECO:0007669"/>
    <property type="project" value="TreeGrafter"/>
</dbReference>
<reference evidence="18" key="1">
    <citation type="submission" date="2011-08" db="EMBL/GenBank/DDBJ databases">
        <title>The draft genome of Latimeria chalumnae.</title>
        <authorList>
            <person name="Di Palma F."/>
            <person name="Alfoldi J."/>
            <person name="Johnson J."/>
            <person name="Berlin A."/>
            <person name="Gnerre S."/>
            <person name="Jaffe D."/>
            <person name="MacCallum I."/>
            <person name="Young S."/>
            <person name="Walker B.J."/>
            <person name="Lander E."/>
            <person name="Lindblad-Toh K."/>
        </authorList>
    </citation>
    <scope>NUCLEOTIDE SEQUENCE [LARGE SCALE GENOMIC DNA]</scope>
    <source>
        <strain evidence="18">Wild caught</strain>
    </source>
</reference>
<dbReference type="InterPro" id="IPR039795">
    <property type="entry name" value="LTN1/Rkr1"/>
</dbReference>
<dbReference type="Bgee" id="ENSLACG00000009116">
    <property type="expression patterns" value="Expressed in post-anal tail muscle and 4 other cell types or tissues"/>
</dbReference>
<evidence type="ECO:0000256" key="11">
    <source>
        <dbReference type="ARBA" id="ARBA00022771"/>
    </source>
</evidence>
<evidence type="ECO:0000256" key="5">
    <source>
        <dbReference type="ARBA" id="ARBA00012483"/>
    </source>
</evidence>
<evidence type="ECO:0000256" key="7">
    <source>
        <dbReference type="ARBA" id="ARBA00022490"/>
    </source>
</evidence>
<dbReference type="Gene3D" id="1.25.10.10">
    <property type="entry name" value="Leucine-rich Repeat Variant"/>
    <property type="match status" value="1"/>
</dbReference>
<dbReference type="Pfam" id="PF22999">
    <property type="entry name" value="LTN1_E3_ligase_6th"/>
    <property type="match status" value="1"/>
</dbReference>
<evidence type="ECO:0000259" key="16">
    <source>
        <dbReference type="PROSITE" id="PS50089"/>
    </source>
</evidence>
<dbReference type="InterPro" id="IPR056241">
    <property type="entry name" value="LTN1_HEAT_5th"/>
</dbReference>
<evidence type="ECO:0000256" key="8">
    <source>
        <dbReference type="ARBA" id="ARBA00022679"/>
    </source>
</evidence>
<evidence type="ECO:0000256" key="3">
    <source>
        <dbReference type="ARBA" id="ARBA00004906"/>
    </source>
</evidence>
<dbReference type="InterPro" id="IPR054476">
    <property type="entry name" value="Ltn1_N"/>
</dbReference>
<evidence type="ECO:0000256" key="9">
    <source>
        <dbReference type="ARBA" id="ARBA00022723"/>
    </source>
</evidence>
<dbReference type="GO" id="GO:0072344">
    <property type="term" value="P:rescue of stalled ribosome"/>
    <property type="evidence" value="ECO:0007669"/>
    <property type="project" value="UniProtKB-UniRule"/>
</dbReference>
<gene>
    <name evidence="17" type="primary">LTN1</name>
</gene>
<dbReference type="OMA" id="IYGSHWE"/>
<keyword evidence="8 15" id="KW-0808">Transferase</keyword>
<dbReference type="EMBL" id="AFYH01198477">
    <property type="status" value="NOT_ANNOTATED_CDS"/>
    <property type="molecule type" value="Genomic_DNA"/>
</dbReference>
<comment type="pathway">
    <text evidence="3 15">Protein modification; protein ubiquitination.</text>
</comment>
<evidence type="ECO:0000256" key="13">
    <source>
        <dbReference type="ARBA" id="ARBA00022833"/>
    </source>
</evidence>
<dbReference type="Ensembl" id="ENSLACT00000010429.1">
    <property type="protein sequence ID" value="ENSLACP00000010350.1"/>
    <property type="gene ID" value="ENSLACG00000009116.1"/>
</dbReference>
<keyword evidence="9 15" id="KW-0479">Metal-binding</keyword>
<evidence type="ECO:0000256" key="4">
    <source>
        <dbReference type="ARBA" id="ARBA00007997"/>
    </source>
</evidence>
<dbReference type="InterPro" id="IPR054477">
    <property type="entry name" value="LTN1_E3_ligase_6th"/>
</dbReference>
<keyword evidence="10" id="KW-0677">Repeat</keyword>
<organism evidence="17 18">
    <name type="scientific">Latimeria chalumnae</name>
    <name type="common">Coelacanth</name>
    <dbReference type="NCBI Taxonomy" id="7897"/>
    <lineage>
        <taxon>Eukaryota</taxon>
        <taxon>Metazoa</taxon>
        <taxon>Chordata</taxon>
        <taxon>Craniata</taxon>
        <taxon>Vertebrata</taxon>
        <taxon>Euteleostomi</taxon>
        <taxon>Coelacanthiformes</taxon>
        <taxon>Coelacanthidae</taxon>
        <taxon>Latimeria</taxon>
    </lineage>
</organism>
<dbReference type="InterPro" id="IPR001841">
    <property type="entry name" value="Znf_RING"/>
</dbReference>
<dbReference type="EMBL" id="AFYH01198480">
    <property type="status" value="NOT_ANNOTATED_CDS"/>
    <property type="molecule type" value="Genomic_DNA"/>
</dbReference>
<dbReference type="Proteomes" id="UP000008672">
    <property type="component" value="Unassembled WGS sequence"/>
</dbReference>
<dbReference type="Gene3D" id="3.30.40.10">
    <property type="entry name" value="Zinc/RING finger domain, C3HC4 (zinc finger)"/>
    <property type="match status" value="1"/>
</dbReference>
<dbReference type="Pfam" id="PF24618">
    <property type="entry name" value="LTN1_E3_ligase_5th"/>
    <property type="match status" value="1"/>
</dbReference>
<dbReference type="FunFam" id="3.30.40.10:FF:000038">
    <property type="entry name" value="E3 ubiquitin-protein ligase listerin"/>
    <property type="match status" value="1"/>
</dbReference>
<dbReference type="PANTHER" id="PTHR12389">
    <property type="entry name" value="ZINC FINGER PROTEIN 294"/>
    <property type="match status" value="1"/>
</dbReference>
<sequence>MQEFGAMCKERDTEVIKGVLPYWPRIYCKISQDHDRRVREATQQAFEQLVLKIKRNLAPYLKSIMGCWLIAQCDTFTPAASAAKVAFQVAFPPNKQPEALAFCKEEVLSVLQDNLLKETPETLSDLQTVPEEEREAKYLRVVTSSLLALKKLLCILPDSENSSIEERVVHLVSQNKFWKYSKHKSPQVRAAFFELIATLCQYLPGSLRAEAGRVCPAVLLSIDDGDAAVSAALWEAALHILTTVEDCWNHVNARKGVLPKLWTVLREGGRGLATVVYPNLLPFVSKIPQEVIDPQIEFFSNFFTSIIKGFSSERALVSSSECSAIVSAVMECLRYTLLQNAGEEKEQRSIQQMLINKQLLPLVDSALKDSKLQNSPLFYQLADTLSSWEKRVDASGEAPTTDTFRRALSDFWEGFSQLCILQVDRVEPEEKSLSAVSHFLQVLQNPDSTGKQSRKKHMKIRFAEEEADGENMDVSIDLHVEAKTEGEAKMSVDPPVLQSSSSPQLSELRTRPLQNLVCKLAELSMVHINRHSLDKHLKFLSALVSSFPSSKVFQVLLACSEQISTSGVEMSEGGKAMSENAAVQFLHQKLLVWLKEDHRKDTAFLVDVLYSVLHCCNDDSERKIILEHLSQMELKWIIFLQIIQKACFDPAKYSLVSSWLKGEILGEKLVRLADELCVVSLEQASPVKPSHSDSWSLLSLVLSQHAKNDALIGEVYVEQILNKLHAALSKAKDLSAAGSIEPPVSFICDVTSSFFSSVKGCLLLPSAEDLLLTLFQLCAQRPEKDYLSVYLFCKLQHTWLCGVSSLVNQHSGVKAESSFLQKSALWVKDQIQHSSLDVKRIVQVISLFMRMLSNNPASFDLCAWQERRSCAGRETFFFFTKDISTLYWLYKPLLDGRLNLNHGPSFPQDEFCSCSRVPSHLCTTALLGQVALLTNGTEGFSEDVGRIETKNIVAELLYSLQWCEELENPSSVLSEYGGMLQELGITHERIRNLSNLFSDVLEELYRRSKEGGLLWSLTASKYIATTEGKSSKIKPLYDLVEGFFPLTDAKLHTIQSLSSFMPVEDKDDLMAICTAKLMTCVNTDLSSIDGRYGFLVIINCCLNSGTKHCPEILSEILKTIMCWRNDIEGLFLFNCNLKEAASHLLGLNVEIIRFLQWLVKHSLSSLMHNEWDFLLCSLLAWLETACDEVTMYCSPLVQLFTCASCDLVSELATFFQTEALSLKEQLPENLLSEWQEFFAQGIYSLFLPLLMKSTGECEGPSAPVSVLRALGRALAFIPLDQLMNHNLPPKFVAGQKTNLPDRLQTLMNTLAPLLFGRARSVQVTVYHILHSPLEDCVLGGGREKIRRNHATRDWLPPPSPPAALMAILGTQEELLGIFLDSVPVGEFAAVQPLSEEYCYVLGYLLTWKLILAFFKAAPSQLRVLYSQHLRKKKSLHKLLQHLFRLMPENPVFPGQAIEPGVKEAKTFFMEDLHLTVQETASLSSEIPHLACCVYYSTLKDMPAMVRLWWNSQDKRISSAVDKFTNKYISSRLSSQEITSVQTSTQTFESMMVSGLLYIFYLLKSYHICTDCVSRNQQLGGRKFPLQIRFLLLPSGFGQVLKKWGKKGKRNTVYLSFQNGSIIEGLALWKNNVDKRFEGVEDCMICFSVIHGSNYSLPKKACRTCKKKFHSACLYKWFTSSNKSTCPLCRESFF</sequence>
<dbReference type="InterPro" id="IPR011989">
    <property type="entry name" value="ARM-like"/>
</dbReference>
<dbReference type="FunFam" id="1.25.10.10:FF:001251">
    <property type="entry name" value="Predicted protein"/>
    <property type="match status" value="1"/>
</dbReference>
<evidence type="ECO:0000313" key="18">
    <source>
        <dbReference type="Proteomes" id="UP000008672"/>
    </source>
</evidence>
<comment type="similarity">
    <text evidence="4 15">Belongs to the LTN1 family.</text>
</comment>
<dbReference type="PROSITE" id="PS50089">
    <property type="entry name" value="ZF_RING_2"/>
    <property type="match status" value="1"/>
</dbReference>
<accession>H3AL29</accession>
<evidence type="ECO:0000313" key="17">
    <source>
        <dbReference type="Ensembl" id="ENSLACP00000010350.1"/>
    </source>
</evidence>
<dbReference type="SMART" id="SM00744">
    <property type="entry name" value="RINGv"/>
    <property type="match status" value="1"/>
</dbReference>
<dbReference type="EMBL" id="AFYH01198473">
    <property type="status" value="NOT_ANNOTATED_CDS"/>
    <property type="molecule type" value="Genomic_DNA"/>
</dbReference>
<reference evidence="17" key="2">
    <citation type="submission" date="2025-08" db="UniProtKB">
        <authorList>
            <consortium name="Ensembl"/>
        </authorList>
    </citation>
    <scope>IDENTIFICATION</scope>
</reference>
<dbReference type="EMBL" id="AFYH01198475">
    <property type="status" value="NOT_ANNOTATED_CDS"/>
    <property type="molecule type" value="Genomic_DNA"/>
</dbReference>
<dbReference type="InterPro" id="IPR016024">
    <property type="entry name" value="ARM-type_fold"/>
</dbReference>
<dbReference type="PANTHER" id="PTHR12389:SF0">
    <property type="entry name" value="E3 UBIQUITIN-PROTEIN LIGASE LISTERIN"/>
    <property type="match status" value="1"/>
</dbReference>
<comment type="function">
    <text evidence="15">E3 ubiquitin-protein ligase. Component of the ribosome quality control complex (RQC), a ribosome-associated complex that mediates ubiquitination and extraction of incompletely synthesized nascent chains for proteasomal degradation.</text>
</comment>
<evidence type="ECO:0000256" key="6">
    <source>
        <dbReference type="ARBA" id="ARBA00017157"/>
    </source>
</evidence>
<comment type="subunit">
    <text evidence="15">Component of the ribosome quality control complex (RQC).</text>
</comment>
<dbReference type="GO" id="GO:0008270">
    <property type="term" value="F:zinc ion binding"/>
    <property type="evidence" value="ECO:0007669"/>
    <property type="project" value="UniProtKB-KW"/>
</dbReference>
<dbReference type="STRING" id="7897.ENSLACP00000010350"/>
<dbReference type="InParanoid" id="H3AL29"/>
<evidence type="ECO:0000256" key="15">
    <source>
        <dbReference type="RuleBase" id="RU367090"/>
    </source>
</evidence>
<dbReference type="Pfam" id="PF22958">
    <property type="entry name" value="Ltn1_1st"/>
    <property type="match status" value="1"/>
</dbReference>
<keyword evidence="13 15" id="KW-0862">Zinc</keyword>
<dbReference type="EMBL" id="AFYH01198481">
    <property type="status" value="NOT_ANNOTATED_CDS"/>
    <property type="molecule type" value="Genomic_DNA"/>
</dbReference>
<evidence type="ECO:0000256" key="12">
    <source>
        <dbReference type="ARBA" id="ARBA00022786"/>
    </source>
</evidence>
<evidence type="ECO:0000256" key="1">
    <source>
        <dbReference type="ARBA" id="ARBA00000900"/>
    </source>
</evidence>
<dbReference type="Pfam" id="PF13639">
    <property type="entry name" value="zf-RING_2"/>
    <property type="match status" value="1"/>
</dbReference>
<dbReference type="GeneTree" id="ENSGT00390000016055"/>
<dbReference type="FunCoup" id="H3AL29">
    <property type="interactions" value="2859"/>
</dbReference>
<dbReference type="HOGENOM" id="CLU_002412_0_0_1"/>
<comment type="subcellular location">
    <subcellularLocation>
        <location evidence="2">Cytoplasm</location>
        <location evidence="2">Cytosol</location>
    </subcellularLocation>
</comment>
<dbReference type="SUPFAM" id="SSF57850">
    <property type="entry name" value="RING/U-box"/>
    <property type="match status" value="1"/>
</dbReference>
<dbReference type="UniPathway" id="UPA00143"/>
<feature type="domain" description="RING-type" evidence="16">
    <location>
        <begin position="1642"/>
        <end position="1689"/>
    </location>
</feature>
<dbReference type="eggNOG" id="KOG0803">
    <property type="taxonomic scope" value="Eukaryota"/>
</dbReference>
<dbReference type="EMBL" id="AFYH01198479">
    <property type="status" value="NOT_ANNOTATED_CDS"/>
    <property type="molecule type" value="Genomic_DNA"/>
</dbReference>
<keyword evidence="18" id="KW-1185">Reference proteome</keyword>
<evidence type="ECO:0000256" key="10">
    <source>
        <dbReference type="ARBA" id="ARBA00022737"/>
    </source>
</evidence>
<dbReference type="EMBL" id="AFYH01198474">
    <property type="status" value="NOT_ANNOTATED_CDS"/>
    <property type="molecule type" value="Genomic_DNA"/>
</dbReference>
<keyword evidence="7" id="KW-0963">Cytoplasm</keyword>
<dbReference type="GO" id="GO:1990116">
    <property type="term" value="P:ribosome-associated ubiquitin-dependent protein catabolic process"/>
    <property type="evidence" value="ECO:0007669"/>
    <property type="project" value="UniProtKB-UniRule"/>
</dbReference>
<dbReference type="InterPro" id="IPR011016">
    <property type="entry name" value="Znf_RING-CH"/>
</dbReference>
<dbReference type="InterPro" id="IPR039804">
    <property type="entry name" value="RING-CH-C4HC3_LTN1"/>
</dbReference>